<dbReference type="VEuPathDB" id="AmoebaDB:DICPUDRAFT_78376"/>
<evidence type="ECO:0000313" key="2">
    <source>
        <dbReference type="Proteomes" id="UP000001064"/>
    </source>
</evidence>
<dbReference type="EMBL" id="GL871042">
    <property type="protein sequence ID" value="EGC35940.1"/>
    <property type="molecule type" value="Genomic_DNA"/>
</dbReference>
<reference evidence="2" key="1">
    <citation type="journal article" date="2011" name="Genome Biol.">
        <title>Comparative genomics of the social amoebae Dictyostelium discoideum and Dictyostelium purpureum.</title>
        <authorList>
            <consortium name="US DOE Joint Genome Institute (JGI-PGF)"/>
            <person name="Sucgang R."/>
            <person name="Kuo A."/>
            <person name="Tian X."/>
            <person name="Salerno W."/>
            <person name="Parikh A."/>
            <person name="Feasley C.L."/>
            <person name="Dalin E."/>
            <person name="Tu H."/>
            <person name="Huang E."/>
            <person name="Barry K."/>
            <person name="Lindquist E."/>
            <person name="Shapiro H."/>
            <person name="Bruce D."/>
            <person name="Schmutz J."/>
            <person name="Salamov A."/>
            <person name="Fey P."/>
            <person name="Gaudet P."/>
            <person name="Anjard C."/>
            <person name="Babu M.M."/>
            <person name="Basu S."/>
            <person name="Bushmanova Y."/>
            <person name="van der Wel H."/>
            <person name="Katoh-Kurasawa M."/>
            <person name="Dinh C."/>
            <person name="Coutinho P.M."/>
            <person name="Saito T."/>
            <person name="Elias M."/>
            <person name="Schaap P."/>
            <person name="Kay R.R."/>
            <person name="Henrissat B."/>
            <person name="Eichinger L."/>
            <person name="Rivero F."/>
            <person name="Putnam N.H."/>
            <person name="West C.M."/>
            <person name="Loomis W.F."/>
            <person name="Chisholm R.L."/>
            <person name="Shaulsky G."/>
            <person name="Strassmann J.E."/>
            <person name="Queller D.C."/>
            <person name="Kuspa A."/>
            <person name="Grigoriev I.V."/>
        </authorList>
    </citation>
    <scope>NUCLEOTIDE SEQUENCE [LARGE SCALE GENOMIC DNA]</scope>
    <source>
        <strain evidence="2">QSDP1</strain>
    </source>
</reference>
<keyword evidence="2" id="KW-1185">Reference proteome</keyword>
<sequence length="129" mass="14736">MAQQIRRQQPTDREYYAISYDISTPHELGGTAHHLPVDHVQKSMYQKECSLAYAMDVAYTLPVTPGLTWLMCPCIDASHLSRMITADNMAPFEYVDDAPVENQHINQEIEQDLNNAIQQMNINNDQVNN</sequence>
<proteinExistence type="predicted"/>
<gene>
    <name evidence="1" type="ORF">DICPUDRAFT_78376</name>
</gene>
<dbReference type="RefSeq" id="XP_003287513.1">
    <property type="nucleotide sequence ID" value="XM_003287465.1"/>
</dbReference>
<dbReference type="GeneID" id="10500493"/>
<accession>F0ZJD1</accession>
<evidence type="ECO:0000313" key="1">
    <source>
        <dbReference type="EMBL" id="EGC35940.1"/>
    </source>
</evidence>
<name>F0ZJD1_DICPU</name>
<dbReference type="KEGG" id="dpp:DICPUDRAFT_78376"/>
<dbReference type="AlphaFoldDB" id="F0ZJD1"/>
<protein>
    <submittedName>
        <fullName evidence="1">Uncharacterized protein</fullName>
    </submittedName>
</protein>
<dbReference type="InParanoid" id="F0ZJD1"/>
<dbReference type="Proteomes" id="UP000001064">
    <property type="component" value="Unassembled WGS sequence"/>
</dbReference>
<organism evidence="1 2">
    <name type="scientific">Dictyostelium purpureum</name>
    <name type="common">Slime mold</name>
    <dbReference type="NCBI Taxonomy" id="5786"/>
    <lineage>
        <taxon>Eukaryota</taxon>
        <taxon>Amoebozoa</taxon>
        <taxon>Evosea</taxon>
        <taxon>Eumycetozoa</taxon>
        <taxon>Dictyostelia</taxon>
        <taxon>Dictyosteliales</taxon>
        <taxon>Dictyosteliaceae</taxon>
        <taxon>Dictyostelium</taxon>
    </lineage>
</organism>